<feature type="compositionally biased region" description="Basic and acidic residues" evidence="1">
    <location>
        <begin position="25"/>
        <end position="39"/>
    </location>
</feature>
<gene>
    <name evidence="2" type="ORF">FCL40_17780</name>
</gene>
<feature type="region of interest" description="Disordered" evidence="1">
    <location>
        <begin position="14"/>
        <end position="39"/>
    </location>
</feature>
<keyword evidence="3" id="KW-1185">Reference proteome</keyword>
<protein>
    <submittedName>
        <fullName evidence="2">Uncharacterized protein</fullName>
    </submittedName>
</protein>
<dbReference type="AlphaFoldDB" id="A0A4U1B7C8"/>
<reference evidence="2 3" key="1">
    <citation type="submission" date="2019-04" db="EMBL/GenBank/DDBJ databases">
        <authorList>
            <person name="Hwang J.C."/>
        </authorList>
    </citation>
    <scope>NUCLEOTIDE SEQUENCE [LARGE SCALE GENOMIC DNA]</scope>
    <source>
        <strain evidence="2 3">IMCC35001</strain>
    </source>
</reference>
<name>A0A4U1B7C8_9GAMM</name>
<dbReference type="OrthoDB" id="10014957at2"/>
<evidence type="ECO:0000256" key="1">
    <source>
        <dbReference type="SAM" id="MobiDB-lite"/>
    </source>
</evidence>
<comment type="caution">
    <text evidence="2">The sequence shown here is derived from an EMBL/GenBank/DDBJ whole genome shotgun (WGS) entry which is preliminary data.</text>
</comment>
<sequence>MPNKLPYWNLPSTPRRLLPMPRGAPKGDNRFKQSQIEKQEKRKKGVEAIIKVLSSSKVSFNSMNHLAEYVAEQFNHLVGQDGYDGKYGFVQISKSTLLRNLKYRQCLVSYLAEGVNTPQKNKNKAEALSSEIENKDQKDRADRLERYLANQGIDPSKLLEKSPSKKAGVDLASIKKLECCYRIIEALINQSDDLFEIRGDSLVDATTATERNIVSPATLRDSSFLDWLSSKECT</sequence>
<dbReference type="Proteomes" id="UP000305674">
    <property type="component" value="Unassembled WGS sequence"/>
</dbReference>
<evidence type="ECO:0000313" key="3">
    <source>
        <dbReference type="Proteomes" id="UP000305674"/>
    </source>
</evidence>
<evidence type="ECO:0000313" key="2">
    <source>
        <dbReference type="EMBL" id="TKB46500.1"/>
    </source>
</evidence>
<organism evidence="2 3">
    <name type="scientific">Ferrimonas sediminicola</name>
    <dbReference type="NCBI Taxonomy" id="2569538"/>
    <lineage>
        <taxon>Bacteria</taxon>
        <taxon>Pseudomonadati</taxon>
        <taxon>Pseudomonadota</taxon>
        <taxon>Gammaproteobacteria</taxon>
        <taxon>Alteromonadales</taxon>
        <taxon>Ferrimonadaceae</taxon>
        <taxon>Ferrimonas</taxon>
    </lineage>
</organism>
<proteinExistence type="predicted"/>
<accession>A0A4U1B7C8</accession>
<dbReference type="EMBL" id="SWCI01000020">
    <property type="protein sequence ID" value="TKB46500.1"/>
    <property type="molecule type" value="Genomic_DNA"/>
</dbReference>